<feature type="compositionally biased region" description="Polar residues" evidence="1">
    <location>
        <begin position="279"/>
        <end position="295"/>
    </location>
</feature>
<comment type="caution">
    <text evidence="2">The sequence shown here is derived from an EMBL/GenBank/DDBJ whole genome shotgun (WGS) entry which is preliminary data.</text>
</comment>
<dbReference type="OrthoDB" id="297643at2759"/>
<dbReference type="EMBL" id="SUNJ01007966">
    <property type="protein sequence ID" value="TPP61601.1"/>
    <property type="molecule type" value="Genomic_DNA"/>
</dbReference>
<proteinExistence type="predicted"/>
<organism evidence="2 3">
    <name type="scientific">Fasciola gigantica</name>
    <name type="common">Giant liver fluke</name>
    <dbReference type="NCBI Taxonomy" id="46835"/>
    <lineage>
        <taxon>Eukaryota</taxon>
        <taxon>Metazoa</taxon>
        <taxon>Spiralia</taxon>
        <taxon>Lophotrochozoa</taxon>
        <taxon>Platyhelminthes</taxon>
        <taxon>Trematoda</taxon>
        <taxon>Digenea</taxon>
        <taxon>Plagiorchiida</taxon>
        <taxon>Echinostomata</taxon>
        <taxon>Echinostomatoidea</taxon>
        <taxon>Fasciolidae</taxon>
        <taxon>Fasciola</taxon>
    </lineage>
</organism>
<reference evidence="2 3" key="1">
    <citation type="submission" date="2019-04" db="EMBL/GenBank/DDBJ databases">
        <title>Annotation for the trematode Fasciola gigantica.</title>
        <authorList>
            <person name="Choi Y.-J."/>
        </authorList>
    </citation>
    <scope>NUCLEOTIDE SEQUENCE [LARGE SCALE GENOMIC DNA]</scope>
    <source>
        <strain evidence="2">Uganda_cow_1</strain>
    </source>
</reference>
<dbReference type="STRING" id="46835.A0A504YMG9"/>
<dbReference type="Proteomes" id="UP000316759">
    <property type="component" value="Unassembled WGS sequence"/>
</dbReference>
<dbReference type="AlphaFoldDB" id="A0A504YMG9"/>
<evidence type="ECO:0000313" key="2">
    <source>
        <dbReference type="EMBL" id="TPP61601.1"/>
    </source>
</evidence>
<feature type="region of interest" description="Disordered" evidence="1">
    <location>
        <begin position="273"/>
        <end position="295"/>
    </location>
</feature>
<gene>
    <name evidence="2" type="ORF">FGIG_07346</name>
</gene>
<sequence>MLPGGNSVTAALLRKSTNPLAPDPPSGFTSASYVAGLPESVNHSAIIANLLNQLTDSNPAIAIETSLEPTMLNDSCAGIPVLPSTDSPLESHRSIVTKSISTEPSVVLATSGISRPTVNLNGESNGDEFAGRDTTIGGGSNNSGFTAIFTNRGKVLFVYFKHTAVQSDPLVGSASDIPLYTRTIGLADRLSALTAIGCPDVVRPALRLCLEPLAVQHPTAFLLNMALAWPNSLLFQPDVCPDESTAASVCRNTETSVSVTSWTPSLLRLLTPTVPDESANPQSLPSRDPQTNAGSRSLILSPEQVNLLHLLSGSVPNGPGFGLILPVSVFVNRLRDLIRRPLHNTILCDSSAVTRHDNSFATNVQNTELSTTEDQPRLIPPDLLLTLLRDMINIPIATNSPSGSVGSGSVSLPPVAAFVLMKIFHEYLNYASISDDKREQREIQVIIFLLISSPSTVCVIELQLSVFILEMNFTY</sequence>
<keyword evidence="3" id="KW-1185">Reference proteome</keyword>
<protein>
    <submittedName>
        <fullName evidence="2">Uncharacterized protein</fullName>
    </submittedName>
</protein>
<name>A0A504YMG9_FASGI</name>
<evidence type="ECO:0000313" key="3">
    <source>
        <dbReference type="Proteomes" id="UP000316759"/>
    </source>
</evidence>
<accession>A0A504YMG9</accession>
<evidence type="ECO:0000256" key="1">
    <source>
        <dbReference type="SAM" id="MobiDB-lite"/>
    </source>
</evidence>